<name>A0A4Y2T1N9_ARAVE</name>
<comment type="caution">
    <text evidence="1">The sequence shown here is derived from an EMBL/GenBank/DDBJ whole genome shotgun (WGS) entry which is preliminary data.</text>
</comment>
<reference evidence="1 2" key="1">
    <citation type="journal article" date="2019" name="Sci. Rep.">
        <title>Orb-weaving spider Araneus ventricosus genome elucidates the spidroin gene catalogue.</title>
        <authorList>
            <person name="Kono N."/>
            <person name="Nakamura H."/>
            <person name="Ohtoshi R."/>
            <person name="Moran D.A.P."/>
            <person name="Shinohara A."/>
            <person name="Yoshida Y."/>
            <person name="Fujiwara M."/>
            <person name="Mori M."/>
            <person name="Tomita M."/>
            <person name="Arakawa K."/>
        </authorList>
    </citation>
    <scope>NUCLEOTIDE SEQUENCE [LARGE SCALE GENOMIC DNA]</scope>
</reference>
<evidence type="ECO:0000313" key="1">
    <source>
        <dbReference type="EMBL" id="GBN93810.1"/>
    </source>
</evidence>
<evidence type="ECO:0000313" key="2">
    <source>
        <dbReference type="Proteomes" id="UP000499080"/>
    </source>
</evidence>
<gene>
    <name evidence="1" type="ORF">AVEN_9327_1</name>
</gene>
<keyword evidence="2" id="KW-1185">Reference proteome</keyword>
<dbReference type="EMBL" id="BGPR01025148">
    <property type="protein sequence ID" value="GBN93810.1"/>
    <property type="molecule type" value="Genomic_DNA"/>
</dbReference>
<dbReference type="Proteomes" id="UP000499080">
    <property type="component" value="Unassembled WGS sequence"/>
</dbReference>
<organism evidence="1 2">
    <name type="scientific">Araneus ventricosus</name>
    <name type="common">Orbweaver spider</name>
    <name type="synonym">Epeira ventricosa</name>
    <dbReference type="NCBI Taxonomy" id="182803"/>
    <lineage>
        <taxon>Eukaryota</taxon>
        <taxon>Metazoa</taxon>
        <taxon>Ecdysozoa</taxon>
        <taxon>Arthropoda</taxon>
        <taxon>Chelicerata</taxon>
        <taxon>Arachnida</taxon>
        <taxon>Araneae</taxon>
        <taxon>Araneomorphae</taxon>
        <taxon>Entelegynae</taxon>
        <taxon>Araneoidea</taxon>
        <taxon>Araneidae</taxon>
        <taxon>Araneus</taxon>
    </lineage>
</organism>
<proteinExistence type="predicted"/>
<protein>
    <submittedName>
        <fullName evidence="1">Uncharacterized protein</fullName>
    </submittedName>
</protein>
<sequence>MSASRCSHNHKIGCLALTWNPGLLNDIRFNSSSTEAQILLVIIDHGPTPPLGDAYHHWRRIKVPYYYAPRESENPLF</sequence>
<dbReference type="AlphaFoldDB" id="A0A4Y2T1N9"/>
<accession>A0A4Y2T1N9</accession>